<proteinExistence type="predicted"/>
<feature type="region of interest" description="Disordered" evidence="1">
    <location>
        <begin position="63"/>
        <end position="83"/>
    </location>
</feature>
<dbReference type="Proteomes" id="UP001497482">
    <property type="component" value="Chromosome 23"/>
</dbReference>
<accession>A0AAV2LH85</accession>
<gene>
    <name evidence="2" type="ORF">KC01_LOCUS27834</name>
</gene>
<protein>
    <submittedName>
        <fullName evidence="2">Uncharacterized protein</fullName>
    </submittedName>
</protein>
<evidence type="ECO:0000256" key="1">
    <source>
        <dbReference type="SAM" id="MobiDB-lite"/>
    </source>
</evidence>
<name>A0AAV2LH85_KNICA</name>
<keyword evidence="3" id="KW-1185">Reference proteome</keyword>
<evidence type="ECO:0000313" key="3">
    <source>
        <dbReference type="Proteomes" id="UP001497482"/>
    </source>
</evidence>
<dbReference type="EMBL" id="OZ035845">
    <property type="protein sequence ID" value="CAL1599587.1"/>
    <property type="molecule type" value="Genomic_DNA"/>
</dbReference>
<evidence type="ECO:0000313" key="2">
    <source>
        <dbReference type="EMBL" id="CAL1599587.1"/>
    </source>
</evidence>
<dbReference type="AlphaFoldDB" id="A0AAV2LH85"/>
<reference evidence="2 3" key="1">
    <citation type="submission" date="2024-04" db="EMBL/GenBank/DDBJ databases">
        <authorList>
            <person name="Waldvogel A.-M."/>
            <person name="Schoenle A."/>
        </authorList>
    </citation>
    <scope>NUCLEOTIDE SEQUENCE [LARGE SCALE GENOMIC DNA]</scope>
</reference>
<organism evidence="2 3">
    <name type="scientific">Knipowitschia caucasica</name>
    <name type="common">Caucasian dwarf goby</name>
    <name type="synonym">Pomatoschistus caucasicus</name>
    <dbReference type="NCBI Taxonomy" id="637954"/>
    <lineage>
        <taxon>Eukaryota</taxon>
        <taxon>Metazoa</taxon>
        <taxon>Chordata</taxon>
        <taxon>Craniata</taxon>
        <taxon>Vertebrata</taxon>
        <taxon>Euteleostomi</taxon>
        <taxon>Actinopterygii</taxon>
        <taxon>Neopterygii</taxon>
        <taxon>Teleostei</taxon>
        <taxon>Neoteleostei</taxon>
        <taxon>Acanthomorphata</taxon>
        <taxon>Gobiaria</taxon>
        <taxon>Gobiiformes</taxon>
        <taxon>Gobioidei</taxon>
        <taxon>Gobiidae</taxon>
        <taxon>Gobiinae</taxon>
        <taxon>Knipowitschia</taxon>
    </lineage>
</organism>
<sequence length="83" mass="9845">MLPLNTNRRWFGTNLDLSLESEDGSCPRDCCHTPAEQDQVRLLPYCYRARPGWFLSKKKKRFKNPKRSRSRRETVFHAMTLSD</sequence>